<protein>
    <recommendedName>
        <fullName evidence="4">CUB domain-containing protein</fullName>
    </recommendedName>
</protein>
<evidence type="ECO:0000259" key="4">
    <source>
        <dbReference type="PROSITE" id="PS01180"/>
    </source>
</evidence>
<feature type="non-terminal residue" evidence="5">
    <location>
        <position position="270"/>
    </location>
</feature>
<evidence type="ECO:0000256" key="1">
    <source>
        <dbReference type="ARBA" id="ARBA00023157"/>
    </source>
</evidence>
<reference evidence="5" key="1">
    <citation type="submission" date="2015-07" db="EMBL/GenBank/DDBJ databases">
        <title>MeaNS - Measles Nucleotide Surveillance Program.</title>
        <authorList>
            <person name="Tran T."/>
            <person name="Druce J."/>
        </authorList>
    </citation>
    <scope>NUCLEOTIDE SEQUENCE</scope>
    <source>
        <strain evidence="5">UCB-OBI-ISO-001</strain>
        <tissue evidence="5">Gonad</tissue>
    </source>
</reference>
<evidence type="ECO:0000313" key="5">
    <source>
        <dbReference type="EMBL" id="KOF77703.1"/>
    </source>
</evidence>
<comment type="caution">
    <text evidence="2">Lacks conserved residue(s) required for the propagation of feature annotation.</text>
</comment>
<evidence type="ECO:0000256" key="3">
    <source>
        <dbReference type="SAM" id="SignalP"/>
    </source>
</evidence>
<dbReference type="InterPro" id="IPR000859">
    <property type="entry name" value="CUB_dom"/>
</dbReference>
<accession>A0A0L8GL95</accession>
<organism evidence="5">
    <name type="scientific">Octopus bimaculoides</name>
    <name type="common">California two-spotted octopus</name>
    <dbReference type="NCBI Taxonomy" id="37653"/>
    <lineage>
        <taxon>Eukaryota</taxon>
        <taxon>Metazoa</taxon>
        <taxon>Spiralia</taxon>
        <taxon>Lophotrochozoa</taxon>
        <taxon>Mollusca</taxon>
        <taxon>Cephalopoda</taxon>
        <taxon>Coleoidea</taxon>
        <taxon>Octopodiformes</taxon>
        <taxon>Octopoda</taxon>
        <taxon>Incirrata</taxon>
        <taxon>Octopodidae</taxon>
        <taxon>Octopus</taxon>
    </lineage>
</organism>
<feature type="chain" id="PRO_5005583071" description="CUB domain-containing protein" evidence="3">
    <location>
        <begin position="24"/>
        <end position="270"/>
    </location>
</feature>
<feature type="domain" description="CUB" evidence="4">
    <location>
        <begin position="99"/>
        <end position="154"/>
    </location>
</feature>
<proteinExistence type="predicted"/>
<name>A0A0L8GL95_OCTBM</name>
<dbReference type="PROSITE" id="PS01180">
    <property type="entry name" value="CUB"/>
    <property type="match status" value="1"/>
</dbReference>
<feature type="signal peptide" evidence="3">
    <location>
        <begin position="1"/>
        <end position="23"/>
    </location>
</feature>
<dbReference type="EMBL" id="KQ421342">
    <property type="protein sequence ID" value="KOF77703.1"/>
    <property type="molecule type" value="Genomic_DNA"/>
</dbReference>
<keyword evidence="3" id="KW-0732">Signal</keyword>
<evidence type="ECO:0000256" key="2">
    <source>
        <dbReference type="PROSITE-ProRule" id="PRU00059"/>
    </source>
</evidence>
<sequence length="270" mass="31160">MKSTLPFIVWRLWLCDTWNFCLQNVCLQSSKTLECDEGSIILFYNAESATNSDFQKRWFQNFRISCMGRKACQLDSICPNTRLKVTYTCVKENQITKSCRNRELSKPEGFIQNEKYPSMSIIGACQWKINVPQGSFIILRLHDVMLQEPSKGACTAGLKIVTERSCEGHNFTNEIICRNKQSFQSRYFLACGSVTLMQVSNKVHLFRFWISYEVETFANNNLSYLYDGNLNCISSGYKKWKIDQVNTPHLSHVSFNHSILSQTTKLPFNA</sequence>
<dbReference type="InterPro" id="IPR035914">
    <property type="entry name" value="Sperma_CUB_dom_sf"/>
</dbReference>
<keyword evidence="1" id="KW-1015">Disulfide bond</keyword>
<dbReference type="Gene3D" id="2.60.120.290">
    <property type="entry name" value="Spermadhesin, CUB domain"/>
    <property type="match status" value="1"/>
</dbReference>
<gene>
    <name evidence="5" type="ORF">OCBIM_22031770mg</name>
</gene>
<dbReference type="AlphaFoldDB" id="A0A0L8GL95"/>
<dbReference type="SUPFAM" id="SSF49854">
    <property type="entry name" value="Spermadhesin, CUB domain"/>
    <property type="match status" value="1"/>
</dbReference>
<dbReference type="OrthoDB" id="6110088at2759"/>